<dbReference type="AlphaFoldDB" id="A0A0D9V8E8"/>
<sequence length="61" mass="6923">MLHISWIADLHLMLLNNCKMVYTTSRKNRAGMCIPQDVMIRGDDADALFGCLNAFLHLSDK</sequence>
<reference evidence="1 2" key="1">
    <citation type="submission" date="2012-08" db="EMBL/GenBank/DDBJ databases">
        <title>Oryza genome evolution.</title>
        <authorList>
            <person name="Wing R.A."/>
        </authorList>
    </citation>
    <scope>NUCLEOTIDE SEQUENCE</scope>
</reference>
<organism evidence="1 2">
    <name type="scientific">Leersia perrieri</name>
    <dbReference type="NCBI Taxonomy" id="77586"/>
    <lineage>
        <taxon>Eukaryota</taxon>
        <taxon>Viridiplantae</taxon>
        <taxon>Streptophyta</taxon>
        <taxon>Embryophyta</taxon>
        <taxon>Tracheophyta</taxon>
        <taxon>Spermatophyta</taxon>
        <taxon>Magnoliopsida</taxon>
        <taxon>Liliopsida</taxon>
        <taxon>Poales</taxon>
        <taxon>Poaceae</taxon>
        <taxon>BOP clade</taxon>
        <taxon>Oryzoideae</taxon>
        <taxon>Oryzeae</taxon>
        <taxon>Oryzinae</taxon>
        <taxon>Leersia</taxon>
    </lineage>
</organism>
<evidence type="ECO:0000313" key="2">
    <source>
        <dbReference type="Proteomes" id="UP000032180"/>
    </source>
</evidence>
<proteinExistence type="predicted"/>
<dbReference type="EnsemblPlants" id="LPERR01G33440.1">
    <property type="protein sequence ID" value="LPERR01G33440.1"/>
    <property type="gene ID" value="LPERR01G33440"/>
</dbReference>
<dbReference type="Proteomes" id="UP000032180">
    <property type="component" value="Chromosome 1"/>
</dbReference>
<reference evidence="2" key="2">
    <citation type="submission" date="2013-12" db="EMBL/GenBank/DDBJ databases">
        <authorList>
            <person name="Yu Y."/>
            <person name="Lee S."/>
            <person name="de Baynast K."/>
            <person name="Wissotski M."/>
            <person name="Liu L."/>
            <person name="Talag J."/>
            <person name="Goicoechea J."/>
            <person name="Angelova A."/>
            <person name="Jetty R."/>
            <person name="Kudrna D."/>
            <person name="Golser W."/>
            <person name="Rivera L."/>
            <person name="Zhang J."/>
            <person name="Wing R."/>
        </authorList>
    </citation>
    <scope>NUCLEOTIDE SEQUENCE</scope>
</reference>
<accession>A0A0D9V8E8</accession>
<name>A0A0D9V8E8_9ORYZ</name>
<evidence type="ECO:0000313" key="1">
    <source>
        <dbReference type="EnsemblPlants" id="LPERR01G33440.1"/>
    </source>
</evidence>
<dbReference type="HOGENOM" id="CLU_2925909_0_0_1"/>
<protein>
    <submittedName>
        <fullName evidence="1">Uncharacterized protein</fullName>
    </submittedName>
</protein>
<dbReference type="Gramene" id="LPERR01G33440.1">
    <property type="protein sequence ID" value="LPERR01G33440.1"/>
    <property type="gene ID" value="LPERR01G33440"/>
</dbReference>
<reference evidence="1" key="3">
    <citation type="submission" date="2015-04" db="UniProtKB">
        <authorList>
            <consortium name="EnsemblPlants"/>
        </authorList>
    </citation>
    <scope>IDENTIFICATION</scope>
</reference>
<keyword evidence="2" id="KW-1185">Reference proteome</keyword>